<dbReference type="SUPFAM" id="SSF55298">
    <property type="entry name" value="YjgF-like"/>
    <property type="match status" value="1"/>
</dbReference>
<gene>
    <name evidence="1" type="ORF">J2804_006663</name>
</gene>
<dbReference type="PANTHER" id="PTHR11803:SF39">
    <property type="entry name" value="2-IMINOBUTANOATE_2-IMINOPROPANOATE DEAMINASE"/>
    <property type="match status" value="1"/>
</dbReference>
<protein>
    <submittedName>
        <fullName evidence="1">Enamine deaminase RidA (YjgF/YER057c/UK114 family)</fullName>
    </submittedName>
</protein>
<name>A0ABU1M3D3_9BURK</name>
<proteinExistence type="predicted"/>
<dbReference type="Proteomes" id="UP001264340">
    <property type="component" value="Unassembled WGS sequence"/>
</dbReference>
<dbReference type="InterPro" id="IPR035959">
    <property type="entry name" value="RutC-like_sf"/>
</dbReference>
<dbReference type="Gene3D" id="3.30.1330.40">
    <property type="entry name" value="RutC-like"/>
    <property type="match status" value="1"/>
</dbReference>
<dbReference type="RefSeq" id="WP_310127713.1">
    <property type="nucleotide sequence ID" value="NZ_JAVDRP010000040.1"/>
</dbReference>
<dbReference type="EMBL" id="JAVDRP010000040">
    <property type="protein sequence ID" value="MDR6413225.1"/>
    <property type="molecule type" value="Genomic_DNA"/>
</dbReference>
<comment type="caution">
    <text evidence="1">The sequence shown here is derived from an EMBL/GenBank/DDBJ whole genome shotgun (WGS) entry which is preliminary data.</text>
</comment>
<dbReference type="PANTHER" id="PTHR11803">
    <property type="entry name" value="2-IMINOBUTANOATE/2-IMINOPROPANOATE DEAMINASE RIDA"/>
    <property type="match status" value="1"/>
</dbReference>
<dbReference type="InterPro" id="IPR006175">
    <property type="entry name" value="YjgF/YER057c/UK114"/>
</dbReference>
<organism evidence="1 2">
    <name type="scientific">Paraburkholderia terricola</name>
    <dbReference type="NCBI Taxonomy" id="169427"/>
    <lineage>
        <taxon>Bacteria</taxon>
        <taxon>Pseudomonadati</taxon>
        <taxon>Pseudomonadota</taxon>
        <taxon>Betaproteobacteria</taxon>
        <taxon>Burkholderiales</taxon>
        <taxon>Burkholderiaceae</taxon>
        <taxon>Paraburkholderia</taxon>
    </lineage>
</organism>
<accession>A0ABU1M3D3</accession>
<sequence length="149" mass="16114">MIQSITADSRDAAAQEAIATSRRKSVTVEGLAHKFPVPNACRISNLVVSSAIHPVDPATHETPGDLPAQCALVFANMKAIVEAAGGSTRDIIKMTFFVRDRNNRGPLNDEWVRMFPDPDSRPARHSQLLHVEGPSLVQCDFLAIIDSAG</sequence>
<evidence type="ECO:0000313" key="2">
    <source>
        <dbReference type="Proteomes" id="UP001264340"/>
    </source>
</evidence>
<dbReference type="CDD" id="cd00448">
    <property type="entry name" value="YjgF_YER057c_UK114_family"/>
    <property type="match status" value="1"/>
</dbReference>
<dbReference type="Pfam" id="PF01042">
    <property type="entry name" value="Ribonuc_L-PSP"/>
    <property type="match status" value="1"/>
</dbReference>
<evidence type="ECO:0000313" key="1">
    <source>
        <dbReference type="EMBL" id="MDR6413225.1"/>
    </source>
</evidence>
<keyword evidence="2" id="KW-1185">Reference proteome</keyword>
<reference evidence="1 2" key="1">
    <citation type="submission" date="2023-07" db="EMBL/GenBank/DDBJ databases">
        <title>Sorghum-associated microbial communities from plants grown in Nebraska, USA.</title>
        <authorList>
            <person name="Schachtman D."/>
        </authorList>
    </citation>
    <scope>NUCLEOTIDE SEQUENCE [LARGE SCALE GENOMIC DNA]</scope>
    <source>
        <strain evidence="1 2">DS1316</strain>
    </source>
</reference>